<reference evidence="1" key="1">
    <citation type="submission" date="2022-09" db="EMBL/GenBank/DDBJ databases">
        <title>A Global Phylogenomic Analysis of the Shiitake Genus Lentinula.</title>
        <authorList>
            <consortium name="DOE Joint Genome Institute"/>
            <person name="Sierra-Patev S."/>
            <person name="Min B."/>
            <person name="Naranjo-Ortiz M."/>
            <person name="Looney B."/>
            <person name="Konkel Z."/>
            <person name="Slot J.C."/>
            <person name="Sakamoto Y."/>
            <person name="Steenwyk J.L."/>
            <person name="Rokas A."/>
            <person name="Carro J."/>
            <person name="Camarero S."/>
            <person name="Ferreira P."/>
            <person name="Molpeceres G."/>
            <person name="Ruiz-Duenas F.J."/>
            <person name="Serrano A."/>
            <person name="Henrissat B."/>
            <person name="Drula E."/>
            <person name="Hughes K.W."/>
            <person name="Mata J.L."/>
            <person name="Ishikawa N.K."/>
            <person name="Vargas-Isla R."/>
            <person name="Ushijima S."/>
            <person name="Smith C.A."/>
            <person name="Ahrendt S."/>
            <person name="Andreopoulos W."/>
            <person name="He G."/>
            <person name="Labutti K."/>
            <person name="Lipzen A."/>
            <person name="Ng V."/>
            <person name="Riley R."/>
            <person name="Sandor L."/>
            <person name="Barry K."/>
            <person name="Martinez A.T."/>
            <person name="Xiao Y."/>
            <person name="Gibbons J.G."/>
            <person name="Terashima K."/>
            <person name="Grigoriev I.V."/>
            <person name="Hibbett D.S."/>
        </authorList>
    </citation>
    <scope>NUCLEOTIDE SEQUENCE</scope>
    <source>
        <strain evidence="1">TMI1499</strain>
    </source>
</reference>
<keyword evidence="2" id="KW-1185">Reference proteome</keyword>
<protein>
    <submittedName>
        <fullName evidence="1">Uncharacterized protein</fullName>
    </submittedName>
</protein>
<comment type="caution">
    <text evidence="1">The sequence shown here is derived from an EMBL/GenBank/DDBJ whole genome shotgun (WGS) entry which is preliminary data.</text>
</comment>
<accession>A0ACC1U9C8</accession>
<proteinExistence type="predicted"/>
<evidence type="ECO:0000313" key="1">
    <source>
        <dbReference type="EMBL" id="KAJ3813632.1"/>
    </source>
</evidence>
<name>A0ACC1U9C8_9AGAR</name>
<dbReference type="EMBL" id="MU794988">
    <property type="protein sequence ID" value="KAJ3813632.1"/>
    <property type="molecule type" value="Genomic_DNA"/>
</dbReference>
<organism evidence="1 2">
    <name type="scientific">Lentinula aff. lateritia</name>
    <dbReference type="NCBI Taxonomy" id="2804960"/>
    <lineage>
        <taxon>Eukaryota</taxon>
        <taxon>Fungi</taxon>
        <taxon>Dikarya</taxon>
        <taxon>Basidiomycota</taxon>
        <taxon>Agaricomycotina</taxon>
        <taxon>Agaricomycetes</taxon>
        <taxon>Agaricomycetidae</taxon>
        <taxon>Agaricales</taxon>
        <taxon>Marasmiineae</taxon>
        <taxon>Omphalotaceae</taxon>
        <taxon>Lentinula</taxon>
    </lineage>
</organism>
<dbReference type="Proteomes" id="UP001163835">
    <property type="component" value="Unassembled WGS sequence"/>
</dbReference>
<evidence type="ECO:0000313" key="2">
    <source>
        <dbReference type="Proteomes" id="UP001163835"/>
    </source>
</evidence>
<sequence length="211" mass="23396">MRTMRTMFIISLLFAALSVTLAAPFEQHEAQQISLEVTAYSAASCSSNTEVASISFVWNAVSRFRDSTNTRDAKCAKFDHELPDGCTLILRVIVGRSREIRFPHRGPISAGTSISVPGTGGTFQKMSMKCKPVRIELFYFRGITVDLIHDSNVVHHQHSALTTPLDNRYVEDLRSNLEFSTIVPAGFEKPGSLKTYPARDGISLTLNKKKS</sequence>
<gene>
    <name evidence="1" type="ORF">F5876DRAFT_73741</name>
</gene>